<dbReference type="GO" id="GO:0009228">
    <property type="term" value="P:thiamine biosynthetic process"/>
    <property type="evidence" value="ECO:0007669"/>
    <property type="project" value="InterPro"/>
</dbReference>
<dbReference type="InterPro" id="IPR004399">
    <property type="entry name" value="HMP/HMP-P_kinase_dom"/>
</dbReference>
<dbReference type="InterPro" id="IPR029056">
    <property type="entry name" value="Ribokinase-like"/>
</dbReference>
<accession>A0A9E4ZCB3</accession>
<dbReference type="SUPFAM" id="SSF53613">
    <property type="entry name" value="Ribokinase-like"/>
    <property type="match status" value="1"/>
</dbReference>
<dbReference type="GO" id="GO:0008902">
    <property type="term" value="F:hydroxymethylpyrimidine kinase activity"/>
    <property type="evidence" value="ECO:0007669"/>
    <property type="project" value="UniProtKB-EC"/>
</dbReference>
<gene>
    <name evidence="7" type="primary">thiD</name>
    <name evidence="7" type="ORF">KDK67_01785</name>
</gene>
<dbReference type="Gene3D" id="3.40.225.10">
    <property type="entry name" value="Class II aldolase/adducin N-terminal domain"/>
    <property type="match status" value="1"/>
</dbReference>
<dbReference type="SUPFAM" id="SSF53639">
    <property type="entry name" value="AraD/HMP-PK domain-like"/>
    <property type="match status" value="1"/>
</dbReference>
<dbReference type="Proteomes" id="UP001056766">
    <property type="component" value="Unassembled WGS sequence"/>
</dbReference>
<evidence type="ECO:0000313" key="7">
    <source>
        <dbReference type="EMBL" id="MCM1985755.1"/>
    </source>
</evidence>
<dbReference type="InterPro" id="IPR019293">
    <property type="entry name" value="ThiN"/>
</dbReference>
<comment type="caution">
    <text evidence="7">The sequence shown here is derived from an EMBL/GenBank/DDBJ whole genome shotgun (WGS) entry which is preliminary data.</text>
</comment>
<dbReference type="EMBL" id="JAGSOI010000004">
    <property type="protein sequence ID" value="MCM1985755.1"/>
    <property type="molecule type" value="Genomic_DNA"/>
</dbReference>
<dbReference type="GO" id="GO:0005829">
    <property type="term" value="C:cytosol"/>
    <property type="evidence" value="ECO:0007669"/>
    <property type="project" value="TreeGrafter"/>
</dbReference>
<dbReference type="Pfam" id="PF08543">
    <property type="entry name" value="Phos_pyr_kin"/>
    <property type="match status" value="1"/>
</dbReference>
<feature type="domain" description="Pyridoxamine kinase/Phosphomethylpyrimidine kinase" evidence="5">
    <location>
        <begin position="24"/>
        <end position="265"/>
    </location>
</feature>
<reference evidence="7" key="1">
    <citation type="journal article" date="2021" name="mSystems">
        <title>Bacteria and Archaea Synergistically Convert Glycine Betaine to Biogenic Methane in the Formosa Cold Seep of the South China Sea.</title>
        <authorList>
            <person name="Li L."/>
            <person name="Zhang W."/>
            <person name="Zhang S."/>
            <person name="Song L."/>
            <person name="Sun Q."/>
            <person name="Zhang H."/>
            <person name="Xiang H."/>
            <person name="Dong X."/>
        </authorList>
    </citation>
    <scope>NUCLEOTIDE SEQUENCE</scope>
    <source>
        <strain evidence="7">LLY</strain>
    </source>
</reference>
<evidence type="ECO:0000256" key="2">
    <source>
        <dbReference type="ARBA" id="ARBA00022741"/>
    </source>
</evidence>
<dbReference type="GO" id="GO:0005524">
    <property type="term" value="F:ATP binding"/>
    <property type="evidence" value="ECO:0007669"/>
    <property type="project" value="UniProtKB-KW"/>
</dbReference>
<dbReference type="PANTHER" id="PTHR20858">
    <property type="entry name" value="PHOSPHOMETHYLPYRIMIDINE KINASE"/>
    <property type="match status" value="1"/>
</dbReference>
<dbReference type="CDD" id="cd01169">
    <property type="entry name" value="HMPP_kinase"/>
    <property type="match status" value="1"/>
</dbReference>
<dbReference type="InterPro" id="IPR013749">
    <property type="entry name" value="PM/HMP-P_kinase-1"/>
</dbReference>
<dbReference type="GO" id="GO:0008972">
    <property type="term" value="F:phosphomethylpyrimidine kinase activity"/>
    <property type="evidence" value="ECO:0007669"/>
    <property type="project" value="UniProtKB-EC"/>
</dbReference>
<evidence type="ECO:0000313" key="8">
    <source>
        <dbReference type="Proteomes" id="UP001056766"/>
    </source>
</evidence>
<evidence type="ECO:0000256" key="3">
    <source>
        <dbReference type="ARBA" id="ARBA00022777"/>
    </source>
</evidence>
<dbReference type="EC" id="2.7.1.49" evidence="7"/>
<dbReference type="Gene3D" id="3.40.1190.20">
    <property type="match status" value="1"/>
</dbReference>
<evidence type="ECO:0000259" key="5">
    <source>
        <dbReference type="Pfam" id="PF08543"/>
    </source>
</evidence>
<evidence type="ECO:0000256" key="1">
    <source>
        <dbReference type="ARBA" id="ARBA00022679"/>
    </source>
</evidence>
<proteinExistence type="predicted"/>
<feature type="domain" description="Thiamine-phosphate synthase ThiN" evidence="6">
    <location>
        <begin position="284"/>
        <end position="444"/>
    </location>
</feature>
<dbReference type="InterPro" id="IPR036409">
    <property type="entry name" value="Aldolase_II/adducin_N_sf"/>
</dbReference>
<keyword evidence="2" id="KW-0547">Nucleotide-binding</keyword>
<sequence>MIREGLKMDEMEIIPVVLTIAGSDSGGGAGIEADIKTLSSLYVHGACAITSVTSQNTTGVQSAYELPPTVVSDQVDAVCTDMDVRWAKTGMLSSADIVRVVADRVKKYGLKVVVDPVMAAEAGGDLLEQDAVSILKDELLPISYAVTPNISEAETLSGMSITTREDAMEAAKAIASLGVKAVIITGGHSDGVDLIYDSVTDAFTEVPGKLIEGGTHGSGCTYSAALTSYLARGYSLQDAAIGAKEFVEYGILLSKNIGKGVGPVNQMGYLHTMAAKESVLRNTEEAVRMLEDDVNFASLVAEVGCNIAMAIPHAREVKDVAAVNGRIVKLQGKPKVVGCVSLGASSHVARIVLAAMEFDPNMRAAVNICYSKNVLAICEDMGLTISSFSRAEEPEDTHTMDWGVTYAIDSYGRVPVIIYDEGGVGKEPMIRILGRDAVEVAGIALEIAERLTKEQA</sequence>
<name>A0A9E4ZCB3_9EURY</name>
<organism evidence="7 8">
    <name type="scientific">Methanococcoides seepicolus</name>
    <dbReference type="NCBI Taxonomy" id="2828780"/>
    <lineage>
        <taxon>Archaea</taxon>
        <taxon>Methanobacteriati</taxon>
        <taxon>Methanobacteriota</taxon>
        <taxon>Stenosarchaea group</taxon>
        <taxon>Methanomicrobia</taxon>
        <taxon>Methanosarcinales</taxon>
        <taxon>Methanosarcinaceae</taxon>
        <taxon>Methanococcoides</taxon>
    </lineage>
</organism>
<keyword evidence="4" id="KW-0067">ATP-binding</keyword>
<evidence type="ECO:0000256" key="4">
    <source>
        <dbReference type="ARBA" id="ARBA00022840"/>
    </source>
</evidence>
<keyword evidence="1 7" id="KW-0808">Transferase</keyword>
<keyword evidence="8" id="KW-1185">Reference proteome</keyword>
<dbReference type="Pfam" id="PF10120">
    <property type="entry name" value="ThiN"/>
    <property type="match status" value="1"/>
</dbReference>
<evidence type="ECO:0000259" key="6">
    <source>
        <dbReference type="Pfam" id="PF10120"/>
    </source>
</evidence>
<dbReference type="PANTHER" id="PTHR20858:SF17">
    <property type="entry name" value="HYDROXYMETHYLPYRIMIDINE_PHOSPHOMETHYLPYRIMIDINE KINASE THI20-RELATED"/>
    <property type="match status" value="1"/>
</dbReference>
<dbReference type="NCBIfam" id="TIGR00097">
    <property type="entry name" value="HMP-P_kinase"/>
    <property type="match status" value="1"/>
</dbReference>
<dbReference type="EC" id="2.7.4.7" evidence="7"/>
<dbReference type="FunFam" id="3.40.1190.20:FF:000003">
    <property type="entry name" value="Phosphomethylpyrimidine kinase ThiD"/>
    <property type="match status" value="1"/>
</dbReference>
<protein>
    <submittedName>
        <fullName evidence="7">Bifunctional hydroxymethylpyrimidine kinase/phosphomethylpyrimidine kinase</fullName>
        <ecNumber evidence="7">2.7.1.49</ecNumber>
        <ecNumber evidence="7">2.7.4.7</ecNumber>
    </submittedName>
</protein>
<dbReference type="AlphaFoldDB" id="A0A9E4ZCB3"/>
<reference evidence="7" key="2">
    <citation type="submission" date="2021-04" db="EMBL/GenBank/DDBJ databases">
        <authorList>
            <person name="Dong X."/>
        </authorList>
    </citation>
    <scope>NUCLEOTIDE SEQUENCE</scope>
    <source>
        <strain evidence="7">LLY</strain>
    </source>
</reference>
<keyword evidence="3 7" id="KW-0418">Kinase</keyword>